<dbReference type="GO" id="GO:0005737">
    <property type="term" value="C:cytoplasm"/>
    <property type="evidence" value="ECO:0007669"/>
    <property type="project" value="TreeGrafter"/>
</dbReference>
<reference evidence="5" key="2">
    <citation type="submission" date="2025-08" db="UniProtKB">
        <authorList>
            <consortium name="RefSeq"/>
        </authorList>
    </citation>
    <scope>IDENTIFICATION</scope>
    <source>
        <tissue evidence="5">Leaf</tissue>
    </source>
</reference>
<sequence length="210" mass="24043">MGSVQRLIPQFADMMAAEVSFNSGHSVITIITSAAYFVVIWINGVIQFYSPRARARRRVIVGLHISRRSMHNGPIALLQLCVANQCLIYQLLHRSDAAPPVRLYEFLDDNRFRFTGFDVERSVNSLRMEFGLTVRVWADLGDAASRRLQQDDLRWAGLDQLVREVMGMEMIWPNEVRWTTLLERVLPLEYVPLACVDAVFSYELGRILLG</sequence>
<keyword evidence="1" id="KW-0540">Nuclease</keyword>
<evidence type="ECO:0000256" key="2">
    <source>
        <dbReference type="ARBA" id="ARBA00022801"/>
    </source>
</evidence>
<feature type="transmembrane region" description="Helical" evidence="3">
    <location>
        <begin position="27"/>
        <end position="49"/>
    </location>
</feature>
<keyword evidence="2" id="KW-0378">Hydrolase</keyword>
<dbReference type="PANTHER" id="PTHR13620">
    <property type="entry name" value="3-5 EXONUCLEASE"/>
    <property type="match status" value="1"/>
</dbReference>
<dbReference type="RefSeq" id="XP_020094919.1">
    <property type="nucleotide sequence ID" value="XM_020239330.1"/>
</dbReference>
<dbReference type="PANTHER" id="PTHR13620:SF121">
    <property type="entry name" value="EMB|CAB82946.1-RELATED"/>
    <property type="match status" value="1"/>
</dbReference>
<dbReference type="OrthoDB" id="607706at2759"/>
<dbReference type="Gene3D" id="3.30.420.10">
    <property type="entry name" value="Ribonuclease H-like superfamily/Ribonuclease H"/>
    <property type="match status" value="1"/>
</dbReference>
<dbReference type="SUPFAM" id="SSF53098">
    <property type="entry name" value="Ribonuclease H-like"/>
    <property type="match status" value="1"/>
</dbReference>
<dbReference type="InterPro" id="IPR012337">
    <property type="entry name" value="RNaseH-like_sf"/>
</dbReference>
<reference evidence="4" key="1">
    <citation type="journal article" date="2015" name="Nat. Genet.">
        <title>The pineapple genome and the evolution of CAM photosynthesis.</title>
        <authorList>
            <person name="Ming R."/>
            <person name="VanBuren R."/>
            <person name="Wai C.M."/>
            <person name="Tang H."/>
            <person name="Schatz M.C."/>
            <person name="Bowers J.E."/>
            <person name="Lyons E."/>
            <person name="Wang M.L."/>
            <person name="Chen J."/>
            <person name="Biggers E."/>
            <person name="Zhang J."/>
            <person name="Huang L."/>
            <person name="Zhang L."/>
            <person name="Miao W."/>
            <person name="Zhang J."/>
            <person name="Ye Z."/>
            <person name="Miao C."/>
            <person name="Lin Z."/>
            <person name="Wang H."/>
            <person name="Zhou H."/>
            <person name="Yim W.C."/>
            <person name="Priest H.D."/>
            <person name="Zheng C."/>
            <person name="Woodhouse M."/>
            <person name="Edger P.P."/>
            <person name="Guyot R."/>
            <person name="Guo H.B."/>
            <person name="Guo H."/>
            <person name="Zheng G."/>
            <person name="Singh R."/>
            <person name="Sharma A."/>
            <person name="Min X."/>
            <person name="Zheng Y."/>
            <person name="Lee H."/>
            <person name="Gurtowski J."/>
            <person name="Sedlazeck F.J."/>
            <person name="Harkess A."/>
            <person name="McKain M.R."/>
            <person name="Liao Z."/>
            <person name="Fang J."/>
            <person name="Liu J."/>
            <person name="Zhang X."/>
            <person name="Zhang Q."/>
            <person name="Hu W."/>
            <person name="Qin Y."/>
            <person name="Wang K."/>
            <person name="Chen L.Y."/>
            <person name="Shirley N."/>
            <person name="Lin Y.R."/>
            <person name="Liu L.Y."/>
            <person name="Hernandez A.G."/>
            <person name="Wright C.L."/>
            <person name="Bulone V."/>
            <person name="Tuskan G.A."/>
            <person name="Heath K."/>
            <person name="Zee F."/>
            <person name="Moore P.H."/>
            <person name="Sunkar R."/>
            <person name="Leebens-Mack J.H."/>
            <person name="Mockler T."/>
            <person name="Bennetzen J.L."/>
            <person name="Freeling M."/>
            <person name="Sankoff D."/>
            <person name="Paterson A.H."/>
            <person name="Zhu X."/>
            <person name="Yang X."/>
            <person name="Smith J.A."/>
            <person name="Cushman J.C."/>
            <person name="Paull R.E."/>
            <person name="Yu Q."/>
        </authorList>
    </citation>
    <scope>NUCLEOTIDE SEQUENCE [LARGE SCALE GENOMIC DNA]</scope>
    <source>
        <strain evidence="4">cv. F153</strain>
    </source>
</reference>
<keyword evidence="3" id="KW-1133">Transmembrane helix</keyword>
<keyword evidence="4" id="KW-1185">Reference proteome</keyword>
<keyword evidence="3" id="KW-0472">Membrane</keyword>
<dbReference type="GO" id="GO:0003676">
    <property type="term" value="F:nucleic acid binding"/>
    <property type="evidence" value="ECO:0007669"/>
    <property type="project" value="InterPro"/>
</dbReference>
<name>A0A6P5FG49_ANACO</name>
<dbReference type="InterPro" id="IPR036397">
    <property type="entry name" value="RNaseH_sf"/>
</dbReference>
<evidence type="ECO:0000313" key="4">
    <source>
        <dbReference type="Proteomes" id="UP000515123"/>
    </source>
</evidence>
<organism evidence="4 5">
    <name type="scientific">Ananas comosus</name>
    <name type="common">Pineapple</name>
    <name type="synonym">Ananas ananas</name>
    <dbReference type="NCBI Taxonomy" id="4615"/>
    <lineage>
        <taxon>Eukaryota</taxon>
        <taxon>Viridiplantae</taxon>
        <taxon>Streptophyta</taxon>
        <taxon>Embryophyta</taxon>
        <taxon>Tracheophyta</taxon>
        <taxon>Spermatophyta</taxon>
        <taxon>Magnoliopsida</taxon>
        <taxon>Liliopsida</taxon>
        <taxon>Poales</taxon>
        <taxon>Bromeliaceae</taxon>
        <taxon>Bromelioideae</taxon>
        <taxon>Ananas</taxon>
    </lineage>
</organism>
<evidence type="ECO:0000256" key="1">
    <source>
        <dbReference type="ARBA" id="ARBA00022722"/>
    </source>
</evidence>
<keyword evidence="3" id="KW-0812">Transmembrane</keyword>
<dbReference type="InterPro" id="IPR051132">
    <property type="entry name" value="3-5_Exonuclease_domain"/>
</dbReference>
<dbReference type="Proteomes" id="UP000515123">
    <property type="component" value="Linkage group 8"/>
</dbReference>
<gene>
    <name evidence="5" type="primary">LOC109714635</name>
</gene>
<dbReference type="GO" id="GO:0008408">
    <property type="term" value="F:3'-5' exonuclease activity"/>
    <property type="evidence" value="ECO:0007669"/>
    <property type="project" value="TreeGrafter"/>
</dbReference>
<dbReference type="GeneID" id="109714635"/>
<dbReference type="AlphaFoldDB" id="A0A6P5FG49"/>
<evidence type="ECO:0000313" key="5">
    <source>
        <dbReference type="RefSeq" id="XP_020094919.1"/>
    </source>
</evidence>
<dbReference type="GO" id="GO:0005634">
    <property type="term" value="C:nucleus"/>
    <property type="evidence" value="ECO:0007669"/>
    <property type="project" value="TreeGrafter"/>
</dbReference>
<proteinExistence type="predicted"/>
<accession>A0A6P5FG49</accession>
<protein>
    <submittedName>
        <fullName evidence="5">Uncharacterized protein LOC109714635</fullName>
    </submittedName>
</protein>
<evidence type="ECO:0000256" key="3">
    <source>
        <dbReference type="SAM" id="Phobius"/>
    </source>
</evidence>